<dbReference type="InterPro" id="IPR029071">
    <property type="entry name" value="Ubiquitin-like_domsf"/>
</dbReference>
<dbReference type="InterPro" id="IPR019954">
    <property type="entry name" value="Ubiquitin_CS"/>
</dbReference>
<dbReference type="Pfam" id="PF00240">
    <property type="entry name" value="ubiquitin"/>
    <property type="match status" value="1"/>
</dbReference>
<evidence type="ECO:0000313" key="6">
    <source>
        <dbReference type="Proteomes" id="UP001151760"/>
    </source>
</evidence>
<dbReference type="InterPro" id="IPR001584">
    <property type="entry name" value="Integrase_cat-core"/>
</dbReference>
<dbReference type="Proteomes" id="UP001151760">
    <property type="component" value="Unassembled WGS sequence"/>
</dbReference>
<reference evidence="5" key="1">
    <citation type="journal article" date="2022" name="Int. J. Mol. Sci.">
        <title>Draft Genome of Tanacetum Coccineum: Genomic Comparison of Closely Related Tanacetum-Family Plants.</title>
        <authorList>
            <person name="Yamashiro T."/>
            <person name="Shiraishi A."/>
            <person name="Nakayama K."/>
            <person name="Satake H."/>
        </authorList>
    </citation>
    <scope>NUCLEOTIDE SEQUENCE</scope>
</reference>
<keyword evidence="6" id="KW-1185">Reference proteome</keyword>
<dbReference type="PROSITE" id="PS50053">
    <property type="entry name" value="UBIQUITIN_2"/>
    <property type="match status" value="1"/>
</dbReference>
<dbReference type="PROSITE" id="PS00299">
    <property type="entry name" value="UBIQUITIN_1"/>
    <property type="match status" value="1"/>
</dbReference>
<feature type="region of interest" description="Disordered" evidence="2">
    <location>
        <begin position="855"/>
        <end position="915"/>
    </location>
</feature>
<dbReference type="InterPro" id="IPR025724">
    <property type="entry name" value="GAG-pre-integrase_dom"/>
</dbReference>
<feature type="compositionally biased region" description="Basic and acidic residues" evidence="2">
    <location>
        <begin position="1389"/>
        <end position="1400"/>
    </location>
</feature>
<dbReference type="PROSITE" id="PS50994">
    <property type="entry name" value="INTEGRASE"/>
    <property type="match status" value="1"/>
</dbReference>
<sequence>MLARSSRSWTKYWMRSTRILDMIQEFQHAADQAQTIIPHNAAFQTEDLDTYDSDCDDLSTAQAVLMANISNYGSDVISEVPNSETYLNDMDNQSVHALQDFEQSPVMDFTDNEISSDSNIIPYSQYLQETQQATVQDTNLQAQQDSMILSVIEQMSEQMINHVNNWEKANKEQNNESITAELERYKERVKTFEQRLNIDLSSREKMIDSQMDDMIREKLALKEQIDSLEQNLSKQIKEKESLFKTFTVFKNESKEKENKYMENEIDLEKKIKELDNIVYKVGQSAQTVHMLTKPQAFYDNTHKQALGYQNPFYLRKAQRIKPTLYDGAVISKTHVAMPVIDDEETLILEEESRSKMFEKAKDPEVIAKKISHKPIDYEKLNSLIEDFETRFSPQQELSAEQAFWFHTFNPTIEPSYSPPVIVDVPSELPKVSLVNASLKKLKFHLTQFDSVVKKRTTPSALEEGEWGFEHTKAVFNNEIIPFLKSLKDIFNVFDKDLLNEITEVQTVFDQMEASVQQFSVDKKCLEIAKKEILLENDRLLQKVMSQDVLITVMNSMSLNNDSVNVKMQKCELCEKCLNLDAELSKSKQAYNDLLKNHSQLEKHCISLEVSMQLKQEVFQNDESCVNQNAVEIQEYFEINDLKARLQDKDTTISKLKDTIKSLTKNTKEKNVNHDKCDLEPINKELENSVAKLLSENERLCNEINHVKQVFKDQFDSIKQTLVRHKEQCDSLINKLNLKSVENDDLKAQIQDKVFVITSLKNDLRKSKGKEIVEMLYIYLLPQLLLQAFEQVKSKQPLDGDLDLACKYATRIQELLVYVQDTCPNAITPSTKKVDVTPMNNVKKVRFAEPLTSSSNIKQVESSNTSDSNTHVLSSTGVKCSTSNCGSKPPGNKKNDRISQTPSRNKKNKVEAQPRKVNKMNRVVKPVCDVDVKQSLSNANFDILCATCNKSMFDGVHDKCLLNLVQNENNRTKSAKKHKKLKYGKPTGSMAKSWLWHRRLSHLNFGTLNKLAKDGLARGIARLKFQKDHLCSACTLGKSKKTSHQPKAEDTNQEKLYLLHMDLCGPMRVASINGKRYILVIVDDYLRFTWVRFLKTKDEAPAAIIKCIKNIQVHLKATVQNVRTDNGTEFVNQTLREWYENVGISHQTSVARTPQQNGVVERRNRTLVEAARTMLIFSKAPLFLWAEAINTACYTQNRSLIRLRYNKTPYELMQDKKPDLSFFHVFGSLCYPTNDHEDLGKFEGIFVGYAPAKRAFRIYNRRTQIITETIHVTFDELTAMASEQFSSGPGLHYMTPATSSTGLGSNPVSQQPCLPPKRDDWDRLFQPMFDEYFNPPPIAVSLVQEAAAPRAEVLADSPVSTSIDQDAPSTSIPSSQEHVQSLIISQGFEESPKTPTFHDDPLNESPNEDSTPQGSSSNIFVKTLTGKAITLEVESSNTIDNVKAKIQDKEGIPPDQQRLIFAGKQLEDGRTLADYNY</sequence>
<accession>A0ABQ5HXC3</accession>
<name>A0ABQ5HXC3_9ASTR</name>
<evidence type="ECO:0000259" key="4">
    <source>
        <dbReference type="PROSITE" id="PS50994"/>
    </source>
</evidence>
<gene>
    <name evidence="5" type="ORF">Tco_1081311</name>
</gene>
<dbReference type="InterPro" id="IPR057670">
    <property type="entry name" value="SH3_retrovirus"/>
</dbReference>
<feature type="compositionally biased region" description="Polar residues" evidence="2">
    <location>
        <begin position="1403"/>
        <end position="1417"/>
    </location>
</feature>
<dbReference type="PANTHER" id="PTHR42648">
    <property type="entry name" value="TRANSPOSASE, PUTATIVE-RELATED"/>
    <property type="match status" value="1"/>
</dbReference>
<dbReference type="InterPro" id="IPR000626">
    <property type="entry name" value="Ubiquitin-like_dom"/>
</dbReference>
<feature type="domain" description="Integrase catalytic" evidence="4">
    <location>
        <begin position="1041"/>
        <end position="1216"/>
    </location>
</feature>
<feature type="compositionally biased region" description="Polar residues" evidence="2">
    <location>
        <begin position="855"/>
        <end position="885"/>
    </location>
</feature>
<dbReference type="Pfam" id="PF13976">
    <property type="entry name" value="gag_pre-integrs"/>
    <property type="match status" value="1"/>
</dbReference>
<feature type="region of interest" description="Disordered" evidence="2">
    <location>
        <begin position="1355"/>
        <end position="1417"/>
    </location>
</feature>
<dbReference type="Pfam" id="PF25597">
    <property type="entry name" value="SH3_retrovirus"/>
    <property type="match status" value="1"/>
</dbReference>
<evidence type="ECO:0000256" key="1">
    <source>
        <dbReference type="SAM" id="Coils"/>
    </source>
</evidence>
<dbReference type="Gene3D" id="3.30.420.10">
    <property type="entry name" value="Ribonuclease H-like superfamily/Ribonuclease H"/>
    <property type="match status" value="1"/>
</dbReference>
<dbReference type="Gene3D" id="3.10.20.90">
    <property type="entry name" value="Phosphatidylinositol 3-kinase Catalytic Subunit, Chain A, domain 1"/>
    <property type="match status" value="1"/>
</dbReference>
<evidence type="ECO:0000313" key="5">
    <source>
        <dbReference type="EMBL" id="GJT92466.1"/>
    </source>
</evidence>
<organism evidence="5 6">
    <name type="scientific">Tanacetum coccineum</name>
    <dbReference type="NCBI Taxonomy" id="301880"/>
    <lineage>
        <taxon>Eukaryota</taxon>
        <taxon>Viridiplantae</taxon>
        <taxon>Streptophyta</taxon>
        <taxon>Embryophyta</taxon>
        <taxon>Tracheophyta</taxon>
        <taxon>Spermatophyta</taxon>
        <taxon>Magnoliopsida</taxon>
        <taxon>eudicotyledons</taxon>
        <taxon>Gunneridae</taxon>
        <taxon>Pentapetalae</taxon>
        <taxon>asterids</taxon>
        <taxon>campanulids</taxon>
        <taxon>Asterales</taxon>
        <taxon>Asteraceae</taxon>
        <taxon>Asteroideae</taxon>
        <taxon>Anthemideae</taxon>
        <taxon>Anthemidinae</taxon>
        <taxon>Tanacetum</taxon>
    </lineage>
</organism>
<protein>
    <submittedName>
        <fullName evidence="5">Retrovirus-related pol polyprotein from transposon TNT 1-94</fullName>
    </submittedName>
</protein>
<dbReference type="InterPro" id="IPR039537">
    <property type="entry name" value="Retrotran_Ty1/copia-like"/>
</dbReference>
<dbReference type="InterPro" id="IPR012337">
    <property type="entry name" value="RNaseH-like_sf"/>
</dbReference>
<dbReference type="EMBL" id="BQNB010020112">
    <property type="protein sequence ID" value="GJT92466.1"/>
    <property type="molecule type" value="Genomic_DNA"/>
</dbReference>
<evidence type="ECO:0000256" key="2">
    <source>
        <dbReference type="SAM" id="MobiDB-lite"/>
    </source>
</evidence>
<dbReference type="InterPro" id="IPR019956">
    <property type="entry name" value="Ubiquitin_dom"/>
</dbReference>
<dbReference type="SMART" id="SM00213">
    <property type="entry name" value="UBQ"/>
    <property type="match status" value="1"/>
</dbReference>
<dbReference type="SUPFAM" id="SSF53098">
    <property type="entry name" value="Ribonuclease H-like"/>
    <property type="match status" value="1"/>
</dbReference>
<keyword evidence="1" id="KW-0175">Coiled coil</keyword>
<proteinExistence type="predicted"/>
<feature type="coiled-coil region" evidence="1">
    <location>
        <begin position="156"/>
        <end position="245"/>
    </location>
</feature>
<dbReference type="PANTHER" id="PTHR42648:SF32">
    <property type="entry name" value="RIBONUCLEASE H-LIKE DOMAIN, GAG-PRE-INTEGRASE DOMAIN PROTEIN-RELATED"/>
    <property type="match status" value="1"/>
</dbReference>
<evidence type="ECO:0000259" key="3">
    <source>
        <dbReference type="PROSITE" id="PS50053"/>
    </source>
</evidence>
<feature type="compositionally biased region" description="Polar residues" evidence="2">
    <location>
        <begin position="1357"/>
        <end position="1383"/>
    </location>
</feature>
<comment type="caution">
    <text evidence="5">The sequence shown here is derived from an EMBL/GenBank/DDBJ whole genome shotgun (WGS) entry which is preliminary data.</text>
</comment>
<reference evidence="5" key="2">
    <citation type="submission" date="2022-01" db="EMBL/GenBank/DDBJ databases">
        <authorList>
            <person name="Yamashiro T."/>
            <person name="Shiraishi A."/>
            <person name="Satake H."/>
            <person name="Nakayama K."/>
        </authorList>
    </citation>
    <scope>NUCLEOTIDE SEQUENCE</scope>
</reference>
<dbReference type="PRINTS" id="PR00348">
    <property type="entry name" value="UBIQUITIN"/>
</dbReference>
<feature type="coiled-coil region" evidence="1">
    <location>
        <begin position="638"/>
        <end position="709"/>
    </location>
</feature>
<feature type="domain" description="Ubiquitin-like" evidence="3">
    <location>
        <begin position="1416"/>
        <end position="1476"/>
    </location>
</feature>
<dbReference type="SUPFAM" id="SSF54236">
    <property type="entry name" value="Ubiquitin-like"/>
    <property type="match status" value="1"/>
</dbReference>
<dbReference type="Pfam" id="PF00665">
    <property type="entry name" value="rve"/>
    <property type="match status" value="1"/>
</dbReference>
<dbReference type="InterPro" id="IPR036397">
    <property type="entry name" value="RNaseH_sf"/>
</dbReference>